<dbReference type="InterPro" id="IPR052038">
    <property type="entry name" value="Type-VII_TA_antitoxin"/>
</dbReference>
<evidence type="ECO:0000259" key="10">
    <source>
        <dbReference type="Pfam" id="PF01909"/>
    </source>
</evidence>
<dbReference type="Proteomes" id="UP001235966">
    <property type="component" value="Unassembled WGS sequence"/>
</dbReference>
<keyword evidence="2" id="KW-1277">Toxin-antitoxin system</keyword>
<evidence type="ECO:0000256" key="3">
    <source>
        <dbReference type="ARBA" id="ARBA00022679"/>
    </source>
</evidence>
<sequence>MMVKPSVLLDLHREELRRVFKDSGFTDVAVFGSVARGMDTSESDIDFLISHDRAVGLFAIGNLSRKIENILAAPVDIVVNTGRQGPRLAKAQAEAVAL</sequence>
<organism evidence="11 12">
    <name type="scientific">Arcanobacterium wilhelmae</name>
    <dbReference type="NCBI Taxonomy" id="1803177"/>
    <lineage>
        <taxon>Bacteria</taxon>
        <taxon>Bacillati</taxon>
        <taxon>Actinomycetota</taxon>
        <taxon>Actinomycetes</taxon>
        <taxon>Actinomycetales</taxon>
        <taxon>Actinomycetaceae</taxon>
        <taxon>Arcanobacterium</taxon>
    </lineage>
</organism>
<dbReference type="Gene3D" id="3.30.460.10">
    <property type="entry name" value="Beta Polymerase, domain 2"/>
    <property type="match status" value="1"/>
</dbReference>
<evidence type="ECO:0000256" key="6">
    <source>
        <dbReference type="ARBA" id="ARBA00022741"/>
    </source>
</evidence>
<evidence type="ECO:0000256" key="4">
    <source>
        <dbReference type="ARBA" id="ARBA00022695"/>
    </source>
</evidence>
<evidence type="ECO:0000256" key="7">
    <source>
        <dbReference type="ARBA" id="ARBA00022840"/>
    </source>
</evidence>
<keyword evidence="6" id="KW-0547">Nucleotide-binding</keyword>
<accession>A0ABT9NB51</accession>
<proteinExistence type="inferred from homology"/>
<gene>
    <name evidence="11" type="ORF">J2S49_001013</name>
</gene>
<keyword evidence="5" id="KW-0479">Metal-binding</keyword>
<evidence type="ECO:0000313" key="11">
    <source>
        <dbReference type="EMBL" id="MDP9800937.1"/>
    </source>
</evidence>
<evidence type="ECO:0000256" key="1">
    <source>
        <dbReference type="ARBA" id="ARBA00001946"/>
    </source>
</evidence>
<dbReference type="InterPro" id="IPR002934">
    <property type="entry name" value="Polymerase_NTP_transf_dom"/>
</dbReference>
<dbReference type="SUPFAM" id="SSF81301">
    <property type="entry name" value="Nucleotidyltransferase"/>
    <property type="match status" value="1"/>
</dbReference>
<dbReference type="PANTHER" id="PTHR33571:SF12">
    <property type="entry name" value="BSL3053 PROTEIN"/>
    <property type="match status" value="1"/>
</dbReference>
<name>A0ABT9NB51_9ACTO</name>
<keyword evidence="4" id="KW-0548">Nucleotidyltransferase</keyword>
<evidence type="ECO:0000256" key="2">
    <source>
        <dbReference type="ARBA" id="ARBA00022649"/>
    </source>
</evidence>
<dbReference type="InterPro" id="IPR043519">
    <property type="entry name" value="NT_sf"/>
</dbReference>
<keyword evidence="3" id="KW-0808">Transferase</keyword>
<reference evidence="11 12" key="1">
    <citation type="submission" date="2023-07" db="EMBL/GenBank/DDBJ databases">
        <title>Sequencing the genomes of 1000 actinobacteria strains.</title>
        <authorList>
            <person name="Klenk H.-P."/>
        </authorList>
    </citation>
    <scope>NUCLEOTIDE SEQUENCE [LARGE SCALE GENOMIC DNA]</scope>
    <source>
        <strain evidence="11 12">DSM 102162</strain>
    </source>
</reference>
<dbReference type="CDD" id="cd05403">
    <property type="entry name" value="NT_KNTase_like"/>
    <property type="match status" value="1"/>
</dbReference>
<protein>
    <submittedName>
        <fullName evidence="11">Nucleotidyltransferase</fullName>
    </submittedName>
</protein>
<keyword evidence="12" id="KW-1185">Reference proteome</keyword>
<comment type="cofactor">
    <cofactor evidence="1">
        <name>Mg(2+)</name>
        <dbReference type="ChEBI" id="CHEBI:18420"/>
    </cofactor>
</comment>
<keyword evidence="7" id="KW-0067">ATP-binding</keyword>
<evidence type="ECO:0000256" key="9">
    <source>
        <dbReference type="ARBA" id="ARBA00038276"/>
    </source>
</evidence>
<comment type="caution">
    <text evidence="11">The sequence shown here is derived from an EMBL/GenBank/DDBJ whole genome shotgun (WGS) entry which is preliminary data.</text>
</comment>
<evidence type="ECO:0000256" key="8">
    <source>
        <dbReference type="ARBA" id="ARBA00022842"/>
    </source>
</evidence>
<dbReference type="Pfam" id="PF01909">
    <property type="entry name" value="NTP_transf_2"/>
    <property type="match status" value="1"/>
</dbReference>
<evidence type="ECO:0000313" key="12">
    <source>
        <dbReference type="Proteomes" id="UP001235966"/>
    </source>
</evidence>
<comment type="similarity">
    <text evidence="9">Belongs to the MntA antitoxin family.</text>
</comment>
<keyword evidence="8" id="KW-0460">Magnesium</keyword>
<dbReference type="PANTHER" id="PTHR33571">
    <property type="entry name" value="SSL8005 PROTEIN"/>
    <property type="match status" value="1"/>
</dbReference>
<evidence type="ECO:0000256" key="5">
    <source>
        <dbReference type="ARBA" id="ARBA00022723"/>
    </source>
</evidence>
<feature type="domain" description="Polymerase nucleotidyl transferase" evidence="10">
    <location>
        <begin position="14"/>
        <end position="81"/>
    </location>
</feature>
<dbReference type="EMBL" id="JAUSQW010000001">
    <property type="protein sequence ID" value="MDP9800937.1"/>
    <property type="molecule type" value="Genomic_DNA"/>
</dbReference>